<dbReference type="RefSeq" id="XP_069202317.1">
    <property type="nucleotide sequence ID" value="XM_069343766.1"/>
</dbReference>
<name>A0ABR3PIS7_9PEZI</name>
<evidence type="ECO:0000256" key="5">
    <source>
        <dbReference type="ARBA" id="ARBA00022459"/>
    </source>
</evidence>
<dbReference type="Proteomes" id="UP001562354">
    <property type="component" value="Unassembled WGS sequence"/>
</dbReference>
<evidence type="ECO:0000313" key="15">
    <source>
        <dbReference type="EMBL" id="KAL1306044.1"/>
    </source>
</evidence>
<organism evidence="15 16">
    <name type="scientific">Neodothiora populina</name>
    <dbReference type="NCBI Taxonomy" id="2781224"/>
    <lineage>
        <taxon>Eukaryota</taxon>
        <taxon>Fungi</taxon>
        <taxon>Dikarya</taxon>
        <taxon>Ascomycota</taxon>
        <taxon>Pezizomycotina</taxon>
        <taxon>Dothideomycetes</taxon>
        <taxon>Dothideomycetidae</taxon>
        <taxon>Dothideales</taxon>
        <taxon>Dothioraceae</taxon>
        <taxon>Neodothiora</taxon>
    </lineage>
</organism>
<keyword evidence="7 14" id="KW-0732">Signal</keyword>
<dbReference type="PANTHER" id="PTHR28012">
    <property type="entry name" value="NUCLEAR FUSION PROTEIN KAR5"/>
    <property type="match status" value="1"/>
</dbReference>
<evidence type="ECO:0000256" key="13">
    <source>
        <dbReference type="SAM" id="Phobius"/>
    </source>
</evidence>
<keyword evidence="11" id="KW-0325">Glycoprotein</keyword>
<feature type="transmembrane region" description="Helical" evidence="13">
    <location>
        <begin position="426"/>
        <end position="446"/>
    </location>
</feature>
<comment type="function">
    <text evidence="1">Required for nuclear membrane fusion during karyogamy.</text>
</comment>
<feature type="chain" id="PRO_5045280621" description="Nuclear fusion protein KAR5" evidence="14">
    <location>
        <begin position="22"/>
        <end position="544"/>
    </location>
</feature>
<keyword evidence="6 13" id="KW-0812">Transmembrane</keyword>
<feature type="signal peptide" evidence="14">
    <location>
        <begin position="1"/>
        <end position="21"/>
    </location>
</feature>
<accession>A0ABR3PIS7</accession>
<protein>
    <recommendedName>
        <fullName evidence="17">Nuclear fusion protein KAR5</fullName>
    </recommendedName>
</protein>
<evidence type="ECO:0000256" key="9">
    <source>
        <dbReference type="ARBA" id="ARBA00022989"/>
    </source>
</evidence>
<keyword evidence="9 13" id="KW-1133">Transmembrane helix</keyword>
<evidence type="ECO:0000256" key="4">
    <source>
        <dbReference type="ARBA" id="ARBA00010473"/>
    </source>
</evidence>
<dbReference type="GeneID" id="95977871"/>
<evidence type="ECO:0000256" key="6">
    <source>
        <dbReference type="ARBA" id="ARBA00022692"/>
    </source>
</evidence>
<evidence type="ECO:0000313" key="16">
    <source>
        <dbReference type="Proteomes" id="UP001562354"/>
    </source>
</evidence>
<dbReference type="EMBL" id="JBFMKM010000005">
    <property type="protein sequence ID" value="KAL1306044.1"/>
    <property type="molecule type" value="Genomic_DNA"/>
</dbReference>
<dbReference type="InterPro" id="IPR007292">
    <property type="entry name" value="Nuclear_fusion_Kar5"/>
</dbReference>
<sequence length="544" mass="60105">MKLNIKDALLVVPLVLHTTRASSVAHETSQQIDLAAAIDMSLTPDIGLPDSISTVARTMQSVNNMPSCAKVASAALLNSCAQLDSDAAAKMNEGLDIMLDKSKSIYATRLAVCEILDVGAHITSACSTFKPKTRNSRTSGFTAYIRRQKTSPSMAHYDVYDQETIKQLDSCKATLHATPQSWTSFSNARQNAVVMCNAMRAEVERDDAIAFHKIMMEYHENATSNMGQASDILSSVLTNFKSVRQGMESFHTELSKDNEAMSAAVAEQWSRIRQALDSIHDGITTAQQATHELNADLDGYKAQSDLIHESSVTAFKDTQHRLKHAQELVSDLQARSQASLASQMEMDETVNTLHMNTVSAAEVVTYLRTIVEDVQMGLMTINVQVNNTQSALSSLRADLGPLQEYAHLFSNVFGSGQSLRNAFVRMLLWSTMSLIMSTSISMVLSCRGCFRGQWLRQLILSLSLSCVFTCYLNWCIPWTAVSKWGYSCRDWTLLALPICFLEIVALADDLQNNRLFNMLYCSKRKKMEEFGVDADDASAGTISN</sequence>
<comment type="subcellular location">
    <subcellularLocation>
        <location evidence="3">Endoplasmic reticulum membrane</location>
    </subcellularLocation>
    <subcellularLocation>
        <location evidence="2">Nucleus membrane</location>
    </subcellularLocation>
</comment>
<evidence type="ECO:0008006" key="17">
    <source>
        <dbReference type="Google" id="ProtNLM"/>
    </source>
</evidence>
<evidence type="ECO:0000256" key="2">
    <source>
        <dbReference type="ARBA" id="ARBA00004126"/>
    </source>
</evidence>
<evidence type="ECO:0000256" key="1">
    <source>
        <dbReference type="ARBA" id="ARBA00003389"/>
    </source>
</evidence>
<dbReference type="PANTHER" id="PTHR28012:SF1">
    <property type="entry name" value="NUCLEAR FUSION PROTEIN KAR5"/>
    <property type="match status" value="1"/>
</dbReference>
<feature type="transmembrane region" description="Helical" evidence="13">
    <location>
        <begin position="491"/>
        <end position="510"/>
    </location>
</feature>
<evidence type="ECO:0000256" key="11">
    <source>
        <dbReference type="ARBA" id="ARBA00023180"/>
    </source>
</evidence>
<proteinExistence type="inferred from homology"/>
<evidence type="ECO:0000256" key="12">
    <source>
        <dbReference type="ARBA" id="ARBA00023242"/>
    </source>
</evidence>
<evidence type="ECO:0000256" key="7">
    <source>
        <dbReference type="ARBA" id="ARBA00022729"/>
    </source>
</evidence>
<feature type="transmembrane region" description="Helical" evidence="13">
    <location>
        <begin position="458"/>
        <end position="479"/>
    </location>
</feature>
<keyword evidence="12" id="KW-0539">Nucleus</keyword>
<evidence type="ECO:0000256" key="8">
    <source>
        <dbReference type="ARBA" id="ARBA00022824"/>
    </source>
</evidence>
<evidence type="ECO:0000256" key="14">
    <source>
        <dbReference type="SAM" id="SignalP"/>
    </source>
</evidence>
<comment type="similarity">
    <text evidence="4">Belongs to the KAR5 family.</text>
</comment>
<comment type="caution">
    <text evidence="15">The sequence shown here is derived from an EMBL/GenBank/DDBJ whole genome shotgun (WGS) entry which is preliminary data.</text>
</comment>
<gene>
    <name evidence="15" type="ORF">AAFC00_004171</name>
</gene>
<keyword evidence="8" id="KW-0256">Endoplasmic reticulum</keyword>
<keyword evidence="5" id="KW-0415">Karyogamy</keyword>
<reference evidence="15 16" key="1">
    <citation type="submission" date="2024-07" db="EMBL/GenBank/DDBJ databases">
        <title>Draft sequence of the Neodothiora populina.</title>
        <authorList>
            <person name="Drown D.D."/>
            <person name="Schuette U.S."/>
            <person name="Buechlein A.B."/>
            <person name="Rusch D.R."/>
            <person name="Winton L.W."/>
            <person name="Adams G.A."/>
        </authorList>
    </citation>
    <scope>NUCLEOTIDE SEQUENCE [LARGE SCALE GENOMIC DNA]</scope>
    <source>
        <strain evidence="15 16">CPC 39397</strain>
    </source>
</reference>
<keyword evidence="16" id="KW-1185">Reference proteome</keyword>
<evidence type="ECO:0000256" key="3">
    <source>
        <dbReference type="ARBA" id="ARBA00004586"/>
    </source>
</evidence>
<evidence type="ECO:0000256" key="10">
    <source>
        <dbReference type="ARBA" id="ARBA00023136"/>
    </source>
</evidence>
<keyword evidence="10 13" id="KW-0472">Membrane</keyword>